<evidence type="ECO:0000313" key="3">
    <source>
        <dbReference type="Proteomes" id="UP000273405"/>
    </source>
</evidence>
<gene>
    <name evidence="2" type="ORF">D7X12_12885</name>
</gene>
<sequence>MRKLMMKFLLTVSAVLTLAPAPALALRPPCDTRCTELNGVIAPCSVLCTKPWSIELLTCGEWVASYGHMYPDNICAPGLAPEASCDAVAQDSEDGSEEVCREPGQPEEG</sequence>
<protein>
    <submittedName>
        <fullName evidence="2">Uncharacterized protein</fullName>
    </submittedName>
</protein>
<dbReference type="RefSeq" id="WP_120625572.1">
    <property type="nucleotide sequence ID" value="NZ_RAWG01000064.1"/>
</dbReference>
<evidence type="ECO:0000256" key="1">
    <source>
        <dbReference type="SAM" id="SignalP"/>
    </source>
</evidence>
<reference evidence="3" key="1">
    <citation type="submission" date="2018-09" db="EMBL/GenBank/DDBJ databases">
        <authorList>
            <person name="Livingstone P.G."/>
            <person name="Whitworth D.E."/>
        </authorList>
    </citation>
    <scope>NUCLEOTIDE SEQUENCE [LARGE SCALE GENOMIC DNA]</scope>
    <source>
        <strain evidence="3">CA040B</strain>
    </source>
</reference>
<accession>A0A3A8NGV3</accession>
<name>A0A3A8NGV3_9BACT</name>
<dbReference type="EMBL" id="RAWG01000064">
    <property type="protein sequence ID" value="RKH43606.1"/>
    <property type="molecule type" value="Genomic_DNA"/>
</dbReference>
<feature type="chain" id="PRO_5017323346" evidence="1">
    <location>
        <begin position="26"/>
        <end position="109"/>
    </location>
</feature>
<evidence type="ECO:0000313" key="2">
    <source>
        <dbReference type="EMBL" id="RKH43606.1"/>
    </source>
</evidence>
<feature type="signal peptide" evidence="1">
    <location>
        <begin position="1"/>
        <end position="25"/>
    </location>
</feature>
<dbReference type="AlphaFoldDB" id="A0A3A8NGV3"/>
<dbReference type="OrthoDB" id="5524176at2"/>
<proteinExistence type="predicted"/>
<organism evidence="2 3">
    <name type="scientific">Corallococcus sicarius</name>
    <dbReference type="NCBI Taxonomy" id="2316726"/>
    <lineage>
        <taxon>Bacteria</taxon>
        <taxon>Pseudomonadati</taxon>
        <taxon>Myxococcota</taxon>
        <taxon>Myxococcia</taxon>
        <taxon>Myxococcales</taxon>
        <taxon>Cystobacterineae</taxon>
        <taxon>Myxococcaceae</taxon>
        <taxon>Corallococcus</taxon>
    </lineage>
</organism>
<keyword evidence="3" id="KW-1185">Reference proteome</keyword>
<comment type="caution">
    <text evidence="2">The sequence shown here is derived from an EMBL/GenBank/DDBJ whole genome shotgun (WGS) entry which is preliminary data.</text>
</comment>
<keyword evidence="1" id="KW-0732">Signal</keyword>
<dbReference type="Proteomes" id="UP000273405">
    <property type="component" value="Unassembled WGS sequence"/>
</dbReference>